<organism evidence="2 3">
    <name type="scientific">Teichococcus vastitatis</name>
    <dbReference type="NCBI Taxonomy" id="2307076"/>
    <lineage>
        <taxon>Bacteria</taxon>
        <taxon>Pseudomonadati</taxon>
        <taxon>Pseudomonadota</taxon>
        <taxon>Alphaproteobacteria</taxon>
        <taxon>Acetobacterales</taxon>
        <taxon>Roseomonadaceae</taxon>
        <taxon>Roseomonas</taxon>
    </lineage>
</organism>
<feature type="compositionally biased region" description="Basic and acidic residues" evidence="1">
    <location>
        <begin position="13"/>
        <end position="25"/>
    </location>
</feature>
<sequence>MADISTCDIRMLEQDGGRQHRDADAQHAAAPPGQGAIPLQQHRGEDAGEEKEGGHAECMAEL</sequence>
<evidence type="ECO:0000256" key="1">
    <source>
        <dbReference type="SAM" id="MobiDB-lite"/>
    </source>
</evidence>
<protein>
    <submittedName>
        <fullName evidence="2">Uncharacterized protein</fullName>
    </submittedName>
</protein>
<feature type="compositionally biased region" description="Low complexity" evidence="1">
    <location>
        <begin position="26"/>
        <end position="36"/>
    </location>
</feature>
<evidence type="ECO:0000313" key="3">
    <source>
        <dbReference type="Proteomes" id="UP001201985"/>
    </source>
</evidence>
<accession>A0ABS9W7G9</accession>
<feature type="compositionally biased region" description="Basic and acidic residues" evidence="1">
    <location>
        <begin position="42"/>
        <end position="55"/>
    </location>
</feature>
<comment type="caution">
    <text evidence="2">The sequence shown here is derived from an EMBL/GenBank/DDBJ whole genome shotgun (WGS) entry which is preliminary data.</text>
</comment>
<feature type="region of interest" description="Disordered" evidence="1">
    <location>
        <begin position="13"/>
        <end position="62"/>
    </location>
</feature>
<keyword evidence="3" id="KW-1185">Reference proteome</keyword>
<dbReference type="RefSeq" id="WP_241793017.1">
    <property type="nucleotide sequence ID" value="NZ_JALBUU010000004.1"/>
</dbReference>
<evidence type="ECO:0000313" key="2">
    <source>
        <dbReference type="EMBL" id="MCI0754725.1"/>
    </source>
</evidence>
<dbReference type="Proteomes" id="UP001201985">
    <property type="component" value="Unassembled WGS sequence"/>
</dbReference>
<proteinExistence type="predicted"/>
<reference evidence="2 3" key="1">
    <citation type="submission" date="2022-03" db="EMBL/GenBank/DDBJ databases">
        <title>Complete genome analysis of Roseomonas KG 17.1 : a prolific producer of plant growth promoters.</title>
        <authorList>
            <person name="Saadouli I."/>
            <person name="Najjari A."/>
            <person name="Mosbah A."/>
            <person name="Ouzari H.I."/>
        </authorList>
    </citation>
    <scope>NUCLEOTIDE SEQUENCE [LARGE SCALE GENOMIC DNA]</scope>
    <source>
        <strain evidence="2 3">KG17-1</strain>
    </source>
</reference>
<name>A0ABS9W7G9_9PROT</name>
<gene>
    <name evidence="2" type="ORF">MON41_13250</name>
</gene>
<dbReference type="EMBL" id="JALBUU010000004">
    <property type="protein sequence ID" value="MCI0754725.1"/>
    <property type="molecule type" value="Genomic_DNA"/>
</dbReference>